<name>A0A811L7D0_9BILA</name>
<protein>
    <submittedName>
        <fullName evidence="2">Uncharacterized protein</fullName>
    </submittedName>
</protein>
<sequence length="113" mass="12957">MLYAIEGEDGRRKRRKEETEPALTKEAVCSSPRSGFGLVLVPKCLFFATIWECGNKHGKRGWKTMMKRTDLLLGHKKRASDTALGIVQLSLPFVFCLEMRVDKARRIIAFWLD</sequence>
<gene>
    <name evidence="2" type="ORF">BOKJ2_LOCUS10911</name>
</gene>
<accession>A0A811L7D0</accession>
<proteinExistence type="predicted"/>
<keyword evidence="3" id="KW-1185">Reference proteome</keyword>
<reference evidence="2" key="1">
    <citation type="submission" date="2020-09" db="EMBL/GenBank/DDBJ databases">
        <authorList>
            <person name="Kikuchi T."/>
        </authorList>
    </citation>
    <scope>NUCLEOTIDE SEQUENCE</scope>
    <source>
        <strain evidence="2">SH1</strain>
    </source>
</reference>
<dbReference type="EMBL" id="CAJFCW020000005">
    <property type="protein sequence ID" value="CAG9119683.1"/>
    <property type="molecule type" value="Genomic_DNA"/>
</dbReference>
<dbReference type="Proteomes" id="UP000614601">
    <property type="component" value="Unassembled WGS sequence"/>
</dbReference>
<dbReference type="AlphaFoldDB" id="A0A811L7D0"/>
<dbReference type="Proteomes" id="UP000783686">
    <property type="component" value="Unassembled WGS sequence"/>
</dbReference>
<comment type="caution">
    <text evidence="2">The sequence shown here is derived from an EMBL/GenBank/DDBJ whole genome shotgun (WGS) entry which is preliminary data.</text>
</comment>
<evidence type="ECO:0000313" key="2">
    <source>
        <dbReference type="EMBL" id="CAD5224141.1"/>
    </source>
</evidence>
<organism evidence="2 3">
    <name type="scientific">Bursaphelenchus okinawaensis</name>
    <dbReference type="NCBI Taxonomy" id="465554"/>
    <lineage>
        <taxon>Eukaryota</taxon>
        <taxon>Metazoa</taxon>
        <taxon>Ecdysozoa</taxon>
        <taxon>Nematoda</taxon>
        <taxon>Chromadorea</taxon>
        <taxon>Rhabditida</taxon>
        <taxon>Tylenchina</taxon>
        <taxon>Tylenchomorpha</taxon>
        <taxon>Aphelenchoidea</taxon>
        <taxon>Aphelenchoididae</taxon>
        <taxon>Bursaphelenchus</taxon>
    </lineage>
</organism>
<feature type="region of interest" description="Disordered" evidence="1">
    <location>
        <begin position="1"/>
        <end position="24"/>
    </location>
</feature>
<evidence type="ECO:0000256" key="1">
    <source>
        <dbReference type="SAM" id="MobiDB-lite"/>
    </source>
</evidence>
<dbReference type="EMBL" id="CAJFDH010000005">
    <property type="protein sequence ID" value="CAD5224141.1"/>
    <property type="molecule type" value="Genomic_DNA"/>
</dbReference>
<feature type="compositionally biased region" description="Basic and acidic residues" evidence="1">
    <location>
        <begin position="8"/>
        <end position="19"/>
    </location>
</feature>
<evidence type="ECO:0000313" key="3">
    <source>
        <dbReference type="Proteomes" id="UP000614601"/>
    </source>
</evidence>